<evidence type="ECO:0000256" key="4">
    <source>
        <dbReference type="ARBA" id="ARBA00023136"/>
    </source>
</evidence>
<evidence type="ECO:0000313" key="8">
    <source>
        <dbReference type="Proteomes" id="UP000054217"/>
    </source>
</evidence>
<dbReference type="PANTHER" id="PTHR10989">
    <property type="entry name" value="ANDROGEN-INDUCED PROTEIN 1-RELATED"/>
    <property type="match status" value="1"/>
</dbReference>
<reference evidence="7 8" key="1">
    <citation type="submission" date="2014-04" db="EMBL/GenBank/DDBJ databases">
        <authorList>
            <consortium name="DOE Joint Genome Institute"/>
            <person name="Kuo A."/>
            <person name="Kohler A."/>
            <person name="Costa M.D."/>
            <person name="Nagy L.G."/>
            <person name="Floudas D."/>
            <person name="Copeland A."/>
            <person name="Barry K.W."/>
            <person name="Cichocki N."/>
            <person name="Veneault-Fourrey C."/>
            <person name="LaButti K."/>
            <person name="Lindquist E.A."/>
            <person name="Lipzen A."/>
            <person name="Lundell T."/>
            <person name="Morin E."/>
            <person name="Murat C."/>
            <person name="Sun H."/>
            <person name="Tunlid A."/>
            <person name="Henrissat B."/>
            <person name="Grigoriev I.V."/>
            <person name="Hibbett D.S."/>
            <person name="Martin F."/>
            <person name="Nordberg H.P."/>
            <person name="Cantor M.N."/>
            <person name="Hua S.X."/>
        </authorList>
    </citation>
    <scope>NUCLEOTIDE SEQUENCE [LARGE SCALE GENOMIC DNA]</scope>
    <source>
        <strain evidence="7 8">Marx 270</strain>
    </source>
</reference>
<reference evidence="7" key="3">
    <citation type="submission" date="2015-02" db="EMBL/GenBank/DDBJ databases">
        <title>Evolutionary Origins and Diversification of the Mycorrhizal Mutualists.</title>
        <authorList>
            <consortium name="DOE Joint Genome Institute"/>
            <consortium name="Mycorrhizal Genomics Consortium"/>
            <person name="Kohler A."/>
            <person name="Kuo A."/>
            <person name="Nagy L.G."/>
            <person name="Floudas D."/>
            <person name="Copeland A."/>
            <person name="Barry K.W."/>
            <person name="Cichocki N."/>
            <person name="Veneault-Fourrey C."/>
            <person name="LaButti K."/>
            <person name="Lindquist E.A."/>
            <person name="Lipzen A."/>
            <person name="Lundell T."/>
            <person name="Morin E."/>
            <person name="Murat C."/>
            <person name="Riley R."/>
            <person name="Ohm R."/>
            <person name="Sun H."/>
            <person name="Tunlid A."/>
            <person name="Henrissat B."/>
            <person name="Grigoriev I.V."/>
            <person name="Hibbett D.S."/>
            <person name="Martin F."/>
        </authorList>
    </citation>
    <scope>NUCLEOTIDE SEQUENCE</scope>
    <source>
        <strain evidence="7">Marx 270</strain>
    </source>
</reference>
<evidence type="ECO:0000256" key="1">
    <source>
        <dbReference type="ARBA" id="ARBA00004127"/>
    </source>
</evidence>
<feature type="transmembrane region" description="Helical" evidence="5">
    <location>
        <begin position="168"/>
        <end position="186"/>
    </location>
</feature>
<dbReference type="EMBL" id="KN831946">
    <property type="protein sequence ID" value="KIO13777.1"/>
    <property type="molecule type" value="Genomic_DNA"/>
</dbReference>
<dbReference type="FunCoup" id="A0A0C3KW24">
    <property type="interactions" value="143"/>
</dbReference>
<sequence>MQKTLSSRPLALHATAASILAYAWSRIGTLPFDELISKQKGGHLQFLTIQALVGAWAYMGLCLVWDLFPGVRQLGLIRSVKRMLLMVALPLAFVVTSIYWSLYFFFPKLILRPENSFAGAQDSPSPSPTLVRPPLHVDMAMHVAPFVTVLADFLAFERKLSSWQLNKSAPITLLLYGILYACWVEYCSSHNGVFPYPFLTINPPEGRAVVYACVTALAFISLRFLNCLHA</sequence>
<keyword evidence="4 5" id="KW-0472">Membrane</keyword>
<evidence type="ECO:0000313" key="7">
    <source>
        <dbReference type="EMBL" id="KIO13777.1"/>
    </source>
</evidence>
<dbReference type="AlphaFoldDB" id="A0A0C3KW24"/>
<dbReference type="Proteomes" id="UP000054217">
    <property type="component" value="Unassembled WGS sequence"/>
</dbReference>
<reference evidence="8" key="2">
    <citation type="submission" date="2015-01" db="EMBL/GenBank/DDBJ databases">
        <title>Evolutionary Origins and Diversification of the Mycorrhizal Mutualists.</title>
        <authorList>
            <consortium name="DOE Joint Genome Institute"/>
            <consortium name="Mycorrhizal Genomics Consortium"/>
            <person name="Kohler A."/>
            <person name="Kuo A."/>
            <person name="Nagy L.G."/>
            <person name="Floudas D."/>
            <person name="Copeland A."/>
            <person name="Barry K.W."/>
            <person name="Cichocki N."/>
            <person name="Veneault-Fourrey C."/>
            <person name="LaButti K."/>
            <person name="Lindquist E.A."/>
            <person name="Lipzen A."/>
            <person name="Lundell T."/>
            <person name="Morin E."/>
            <person name="Murat C."/>
            <person name="Riley R."/>
            <person name="Ohm R."/>
            <person name="Sun H."/>
            <person name="Tunlid A."/>
            <person name="Henrissat B."/>
            <person name="Grigoriev I.V."/>
            <person name="Hibbett D.S."/>
            <person name="Martin F."/>
        </authorList>
    </citation>
    <scope>NUCLEOTIDE SEQUENCE [LARGE SCALE GENOMIC DNA]</scope>
    <source>
        <strain evidence="8">Marx 270</strain>
    </source>
</reference>
<protein>
    <recommendedName>
        <fullName evidence="9">FAR-17a/AIG1-like protein</fullName>
    </recommendedName>
</protein>
<dbReference type="PANTHER" id="PTHR10989:SF16">
    <property type="entry name" value="AT02829P-RELATED"/>
    <property type="match status" value="1"/>
</dbReference>
<keyword evidence="8" id="KW-1185">Reference proteome</keyword>
<dbReference type="HOGENOM" id="CLU_081915_1_0_1"/>
<feature type="transmembrane region" description="Helical" evidence="5">
    <location>
        <begin position="206"/>
        <end position="225"/>
    </location>
</feature>
<evidence type="ECO:0000256" key="2">
    <source>
        <dbReference type="ARBA" id="ARBA00022692"/>
    </source>
</evidence>
<evidence type="ECO:0000256" key="3">
    <source>
        <dbReference type="ARBA" id="ARBA00022989"/>
    </source>
</evidence>
<evidence type="ECO:0000313" key="6">
    <source>
        <dbReference type="EMBL" id="KIN95120.1"/>
    </source>
</evidence>
<keyword evidence="2 5" id="KW-0812">Transmembrane</keyword>
<dbReference type="OrthoDB" id="1898221at2759"/>
<feature type="transmembrane region" description="Helical" evidence="5">
    <location>
        <begin position="49"/>
        <end position="71"/>
    </location>
</feature>
<gene>
    <name evidence="6" type="ORF">M404DRAFT_1007772</name>
    <name evidence="7" type="ORF">M404DRAFT_993311</name>
</gene>
<dbReference type="GO" id="GO:0012505">
    <property type="term" value="C:endomembrane system"/>
    <property type="evidence" value="ECO:0007669"/>
    <property type="project" value="UniProtKB-SubCell"/>
</dbReference>
<name>A0A0C3KW24_PISTI</name>
<proteinExistence type="predicted"/>
<dbReference type="GO" id="GO:0016020">
    <property type="term" value="C:membrane"/>
    <property type="evidence" value="ECO:0007669"/>
    <property type="project" value="InterPro"/>
</dbReference>
<feature type="transmembrane region" description="Helical" evidence="5">
    <location>
        <begin position="83"/>
        <end position="106"/>
    </location>
</feature>
<keyword evidence="3 5" id="KW-1133">Transmembrane helix</keyword>
<dbReference type="EMBL" id="KN832076">
    <property type="protein sequence ID" value="KIN95120.1"/>
    <property type="molecule type" value="Genomic_DNA"/>
</dbReference>
<evidence type="ECO:0008006" key="9">
    <source>
        <dbReference type="Google" id="ProtNLM"/>
    </source>
</evidence>
<accession>A0A0C3KW24</accession>
<dbReference type="Pfam" id="PF04750">
    <property type="entry name" value="Far-17a_AIG1"/>
    <property type="match status" value="1"/>
</dbReference>
<evidence type="ECO:0000256" key="5">
    <source>
        <dbReference type="SAM" id="Phobius"/>
    </source>
</evidence>
<comment type="subcellular location">
    <subcellularLocation>
        <location evidence="1">Endomembrane system</location>
        <topology evidence="1">Multi-pass membrane protein</topology>
    </subcellularLocation>
</comment>
<dbReference type="InterPro" id="IPR006838">
    <property type="entry name" value="ADTRP_AIG1"/>
</dbReference>
<organism evidence="7 8">
    <name type="scientific">Pisolithus tinctorius Marx 270</name>
    <dbReference type="NCBI Taxonomy" id="870435"/>
    <lineage>
        <taxon>Eukaryota</taxon>
        <taxon>Fungi</taxon>
        <taxon>Dikarya</taxon>
        <taxon>Basidiomycota</taxon>
        <taxon>Agaricomycotina</taxon>
        <taxon>Agaricomycetes</taxon>
        <taxon>Agaricomycetidae</taxon>
        <taxon>Boletales</taxon>
        <taxon>Sclerodermatineae</taxon>
        <taxon>Pisolithaceae</taxon>
        <taxon>Pisolithus</taxon>
    </lineage>
</organism>